<feature type="region of interest" description="Disordered" evidence="1">
    <location>
        <begin position="6"/>
        <end position="28"/>
    </location>
</feature>
<evidence type="ECO:0000313" key="3">
    <source>
        <dbReference type="Proteomes" id="UP000315295"/>
    </source>
</evidence>
<protein>
    <submittedName>
        <fullName evidence="2">Uncharacterized protein</fullName>
    </submittedName>
</protein>
<gene>
    <name evidence="2" type="ORF">C1H46_011294</name>
</gene>
<proteinExistence type="predicted"/>
<organism evidence="2 3">
    <name type="scientific">Malus baccata</name>
    <name type="common">Siberian crab apple</name>
    <name type="synonym">Pyrus baccata</name>
    <dbReference type="NCBI Taxonomy" id="106549"/>
    <lineage>
        <taxon>Eukaryota</taxon>
        <taxon>Viridiplantae</taxon>
        <taxon>Streptophyta</taxon>
        <taxon>Embryophyta</taxon>
        <taxon>Tracheophyta</taxon>
        <taxon>Spermatophyta</taxon>
        <taxon>Magnoliopsida</taxon>
        <taxon>eudicotyledons</taxon>
        <taxon>Gunneridae</taxon>
        <taxon>Pentapetalae</taxon>
        <taxon>rosids</taxon>
        <taxon>fabids</taxon>
        <taxon>Rosales</taxon>
        <taxon>Rosaceae</taxon>
        <taxon>Amygdaloideae</taxon>
        <taxon>Maleae</taxon>
        <taxon>Malus</taxon>
    </lineage>
</organism>
<evidence type="ECO:0000256" key="1">
    <source>
        <dbReference type="SAM" id="MobiDB-lite"/>
    </source>
</evidence>
<evidence type="ECO:0000313" key="2">
    <source>
        <dbReference type="EMBL" id="TQE03123.1"/>
    </source>
</evidence>
<dbReference type="Proteomes" id="UP000315295">
    <property type="component" value="Unassembled WGS sequence"/>
</dbReference>
<comment type="caution">
    <text evidence="2">The sequence shown here is derived from an EMBL/GenBank/DDBJ whole genome shotgun (WGS) entry which is preliminary data.</text>
</comment>
<sequence>MLLLVHPDGENPDLWEAGQTGSNPTDSSSFASLSLRQVPLVGPGLVERQLRRVRVRIGLDRLGLHLLQFDSEVRQYGANVRREVEELHGLGWRKFSTWTKCRY</sequence>
<reference evidence="2 3" key="1">
    <citation type="journal article" date="2019" name="G3 (Bethesda)">
        <title>Sequencing of a Wild Apple (Malus baccata) Genome Unravels the Differences Between Cultivated and Wild Apple Species Regarding Disease Resistance and Cold Tolerance.</title>
        <authorList>
            <person name="Chen X."/>
        </authorList>
    </citation>
    <scope>NUCLEOTIDE SEQUENCE [LARGE SCALE GENOMIC DNA]</scope>
    <source>
        <strain evidence="3">cv. Shandingzi</strain>
        <tissue evidence="2">Leaves</tissue>
    </source>
</reference>
<dbReference type="AlphaFoldDB" id="A0A540MXY0"/>
<dbReference type="EMBL" id="VIEB01000161">
    <property type="protein sequence ID" value="TQE03123.1"/>
    <property type="molecule type" value="Genomic_DNA"/>
</dbReference>
<accession>A0A540MXY0</accession>
<name>A0A540MXY0_MALBA</name>
<keyword evidence="3" id="KW-1185">Reference proteome</keyword>
<feature type="compositionally biased region" description="Polar residues" evidence="1">
    <location>
        <begin position="19"/>
        <end position="28"/>
    </location>
</feature>